<dbReference type="GeneID" id="5856636"/>
<gene>
    <name evidence="1" type="ORF">MGL_0105</name>
</gene>
<organism evidence="1 2">
    <name type="scientific">Malassezia globosa (strain ATCC MYA-4612 / CBS 7966)</name>
    <name type="common">Dandruff-associated fungus</name>
    <dbReference type="NCBI Taxonomy" id="425265"/>
    <lineage>
        <taxon>Eukaryota</taxon>
        <taxon>Fungi</taxon>
        <taxon>Dikarya</taxon>
        <taxon>Basidiomycota</taxon>
        <taxon>Ustilaginomycotina</taxon>
        <taxon>Malasseziomycetes</taxon>
        <taxon>Malasseziales</taxon>
        <taxon>Malasseziaceae</taxon>
        <taxon>Malassezia</taxon>
    </lineage>
</organism>
<keyword evidence="2" id="KW-1185">Reference proteome</keyword>
<dbReference type="EMBL" id="AAYY01000001">
    <property type="protein sequence ID" value="EDP45116.1"/>
    <property type="molecule type" value="Genomic_DNA"/>
</dbReference>
<evidence type="ECO:0000313" key="1">
    <source>
        <dbReference type="EMBL" id="EDP45116.1"/>
    </source>
</evidence>
<proteinExistence type="predicted"/>
<dbReference type="AlphaFoldDB" id="A8PRQ5"/>
<dbReference type="OrthoDB" id="2547857at2759"/>
<dbReference type="RefSeq" id="XP_001732330.1">
    <property type="nucleotide sequence ID" value="XM_001732278.1"/>
</dbReference>
<dbReference type="KEGG" id="mgl:MGL_0105"/>
<dbReference type="Proteomes" id="UP000008837">
    <property type="component" value="Unassembled WGS sequence"/>
</dbReference>
<comment type="caution">
    <text evidence="1">The sequence shown here is derived from an EMBL/GenBank/DDBJ whole genome shotgun (WGS) entry which is preliminary data.</text>
</comment>
<dbReference type="VEuPathDB" id="FungiDB:MGL_0105"/>
<accession>A8PRQ5</accession>
<name>A8PRQ5_MALGO</name>
<evidence type="ECO:0000313" key="2">
    <source>
        <dbReference type="Proteomes" id="UP000008837"/>
    </source>
</evidence>
<protein>
    <submittedName>
        <fullName evidence="1">Uncharacterized protein</fullName>
    </submittedName>
</protein>
<reference evidence="1 2" key="1">
    <citation type="journal article" date="2007" name="Proc. Natl. Acad. Sci. U.S.A.">
        <title>Dandruff-associated Malassezia genomes reveal convergent and divergent virulence traits shared with plant and human fungal pathogens.</title>
        <authorList>
            <person name="Xu J."/>
            <person name="Saunders C.W."/>
            <person name="Hu P."/>
            <person name="Grant R.A."/>
            <person name="Boekhout T."/>
            <person name="Kuramae E.E."/>
            <person name="Kronstad J.W."/>
            <person name="Deangelis Y.M."/>
            <person name="Reeder N.L."/>
            <person name="Johnstone K.R."/>
            <person name="Leland M."/>
            <person name="Fieno A.M."/>
            <person name="Begley W.M."/>
            <person name="Sun Y."/>
            <person name="Lacey M.P."/>
            <person name="Chaudhary T."/>
            <person name="Keough T."/>
            <person name="Chu L."/>
            <person name="Sears R."/>
            <person name="Yuan B."/>
            <person name="Dawson T.L.Jr."/>
        </authorList>
    </citation>
    <scope>NUCLEOTIDE SEQUENCE [LARGE SCALE GENOMIC DNA]</scope>
    <source>
        <strain evidence="2">ATCC MYA-4612 / CBS 7966</strain>
    </source>
</reference>
<dbReference type="OMA" id="ADEQMYG"/>
<dbReference type="InParanoid" id="A8PRQ5"/>
<sequence>MRQRFVYLLLKRAERIDTTFSIDECPRQCYEQVATLVHVAGNAHTLDGDLAGRLVFRLARMHALGALLPILNTYVTRSDTPVDPISAGQPLAAVLDESLTWFSKTAPDDPTKQTALALGIEALRLAFLRNWPIKHTLVQRWLSCAGPSLTKTCLNAPTSPKLPPQITVSMQGANDIDGILRDACAHRPQYMHERAVVVLSKLGDPRPAIDLLLSSSTCHSSLAPLPFDAYAAIISALTWMVRSNISRQAAMTLAVYVLDRLLQAGLRADEQMYGELIRALQCMLVPTSSRTSEVGSAWLKEYQAKLHHIEWHAYLAHFTTQMLARDDVGVIRIDHLRLLLRMHIQSRQFRMSRWLYEQIRDAYPDALPCSIPTMFSWLFLRAYSRPSSLSFAMRMYQDWLAFGHALPCAQIEPYLCALLSHGMASMAQRVIHDQCQLGRLPRPTLTVLVVRAYFVCGYFDAALAWASDLLALPDTTTPVTDSAHPAIPSLEYYAICLSEAGRCDQYGMDQHALLKLHRLFEEFQLGLAHAMTSDQVCLHTVTRAYYGMIQVLLKALEGETETSTLHDRTTHSNTTDQSHAIYKRIEMLWHEWDDLFGTLSDGHSALALRDDMKTLLTKMEKFVPRPSAAQIDQERKGG</sequence>